<reference evidence="3" key="1">
    <citation type="submission" date="2022-11" db="UniProtKB">
        <authorList>
            <consortium name="WormBaseParasite"/>
        </authorList>
    </citation>
    <scope>IDENTIFICATION</scope>
</reference>
<organism evidence="2 3">
    <name type="scientific">Globodera rostochiensis</name>
    <name type="common">Golden nematode worm</name>
    <name type="synonym">Heterodera rostochiensis</name>
    <dbReference type="NCBI Taxonomy" id="31243"/>
    <lineage>
        <taxon>Eukaryota</taxon>
        <taxon>Metazoa</taxon>
        <taxon>Ecdysozoa</taxon>
        <taxon>Nematoda</taxon>
        <taxon>Chromadorea</taxon>
        <taxon>Rhabditida</taxon>
        <taxon>Tylenchina</taxon>
        <taxon>Tylenchomorpha</taxon>
        <taxon>Tylenchoidea</taxon>
        <taxon>Heteroderidae</taxon>
        <taxon>Heteroderinae</taxon>
        <taxon>Globodera</taxon>
    </lineage>
</organism>
<sequence>MTSLPYPVKWKRIWPLVNDNICGLFLPYSYLDRLRQFSPAILRNCPNLRVVDSIEHFPDFPAQDNADASSSQAMAKWLLTSRGDGLPKMLLSWFHSERMEGLKRSFVNASAPVNFIILLIAFSSRTEPFELTNNWTGERLTLRRLNKYNKWLLVRCPIEREEAKWAVWEKEEAIEWESWSRQWNRISINFEDKDIGDEPVDAKAAGPSELKNTSTARRPVVTKGNRDNAATAAARGTISKRSVVGISVVRNGPTKKQKQQQQEDEK</sequence>
<evidence type="ECO:0000256" key="1">
    <source>
        <dbReference type="SAM" id="MobiDB-lite"/>
    </source>
</evidence>
<name>A0A914HA94_GLORO</name>
<dbReference type="Proteomes" id="UP000887572">
    <property type="component" value="Unplaced"/>
</dbReference>
<accession>A0A914HA94</accession>
<proteinExistence type="predicted"/>
<evidence type="ECO:0000313" key="2">
    <source>
        <dbReference type="Proteomes" id="UP000887572"/>
    </source>
</evidence>
<evidence type="ECO:0000313" key="3">
    <source>
        <dbReference type="WBParaSite" id="Gr19_v10_g15228.t1"/>
    </source>
</evidence>
<protein>
    <submittedName>
        <fullName evidence="3">Uncharacterized protein</fullName>
    </submittedName>
</protein>
<keyword evidence="2" id="KW-1185">Reference proteome</keyword>
<dbReference type="AlphaFoldDB" id="A0A914HA94"/>
<feature type="region of interest" description="Disordered" evidence="1">
    <location>
        <begin position="197"/>
        <end position="266"/>
    </location>
</feature>
<dbReference type="WBParaSite" id="Gr19_v10_g15228.t1">
    <property type="protein sequence ID" value="Gr19_v10_g15228.t1"/>
    <property type="gene ID" value="Gr19_v10_g15228"/>
</dbReference>